<evidence type="ECO:0000256" key="5">
    <source>
        <dbReference type="ARBA" id="ARBA00023180"/>
    </source>
</evidence>
<dbReference type="PANTHER" id="PTHR11802">
    <property type="entry name" value="SERINE PROTEASE FAMILY S10 SERINE CARBOXYPEPTIDASE"/>
    <property type="match status" value="1"/>
</dbReference>
<evidence type="ECO:0000256" key="6">
    <source>
        <dbReference type="RuleBase" id="RU361156"/>
    </source>
</evidence>
<reference evidence="7" key="1">
    <citation type="journal article" date="2023" name="Genome Biol. Evol.">
        <title>First Whole Genome Sequence and Flow Cytometry Genome Size Data for the Lichen-Forming Fungus Ramalina farinacea (Ascomycota).</title>
        <authorList>
            <person name="Llewellyn T."/>
            <person name="Mian S."/>
            <person name="Hill R."/>
            <person name="Leitch I.J."/>
            <person name="Gaya E."/>
        </authorList>
    </citation>
    <scope>NUCLEOTIDE SEQUENCE</scope>
    <source>
        <strain evidence="7">LIQ254RAFAR</strain>
    </source>
</reference>
<comment type="similarity">
    <text evidence="1 6">Belongs to the peptidase S10 family.</text>
</comment>
<dbReference type="GO" id="GO:0006508">
    <property type="term" value="P:proteolysis"/>
    <property type="evidence" value="ECO:0007669"/>
    <property type="project" value="UniProtKB-KW"/>
</dbReference>
<keyword evidence="8" id="KW-1185">Reference proteome</keyword>
<dbReference type="Gene3D" id="3.40.50.1820">
    <property type="entry name" value="alpha/beta hydrolase"/>
    <property type="match status" value="1"/>
</dbReference>
<keyword evidence="3 6" id="KW-0645">Protease</keyword>
<dbReference type="EMBL" id="JAPUFD010000008">
    <property type="protein sequence ID" value="MDI1489086.1"/>
    <property type="molecule type" value="Genomic_DNA"/>
</dbReference>
<dbReference type="InterPro" id="IPR029058">
    <property type="entry name" value="AB_hydrolase_fold"/>
</dbReference>
<protein>
    <recommendedName>
        <fullName evidence="6">Carboxypeptidase</fullName>
        <ecNumber evidence="6">3.4.16.-</ecNumber>
    </recommendedName>
</protein>
<proteinExistence type="inferred from homology"/>
<dbReference type="PROSITE" id="PS00131">
    <property type="entry name" value="CARBOXYPEPT_SER_SER"/>
    <property type="match status" value="1"/>
</dbReference>
<evidence type="ECO:0000256" key="1">
    <source>
        <dbReference type="ARBA" id="ARBA00009431"/>
    </source>
</evidence>
<evidence type="ECO:0000313" key="7">
    <source>
        <dbReference type="EMBL" id="MDI1489086.1"/>
    </source>
</evidence>
<comment type="caution">
    <text evidence="7">The sequence shown here is derived from an EMBL/GenBank/DDBJ whole genome shotgun (WGS) entry which is preliminary data.</text>
</comment>
<keyword evidence="2 6" id="KW-0121">Carboxypeptidase</keyword>
<dbReference type="InterPro" id="IPR001563">
    <property type="entry name" value="Peptidase_S10"/>
</dbReference>
<dbReference type="SUPFAM" id="SSF53474">
    <property type="entry name" value="alpha/beta-Hydrolases"/>
    <property type="match status" value="1"/>
</dbReference>
<evidence type="ECO:0000256" key="4">
    <source>
        <dbReference type="ARBA" id="ARBA00022801"/>
    </source>
</evidence>
<dbReference type="PRINTS" id="PR00724">
    <property type="entry name" value="CRBOXYPTASEC"/>
</dbReference>
<dbReference type="AlphaFoldDB" id="A0AA43QQ72"/>
<sequence length="579" mass="63321">MKLSLAILAGAIAGLAASASPASNALDYVRNHMPVFEKRTPNQPFRNSELQKRASKYMTDATSQFAVDGTKIPDVAFDIGESYAGLLPISADPDESRKLFFWFFPSTNPLATEEIGIWWVHASAPQSEKKQVCVTVAIVHEKNGPFTWEAGTLDPVQNPYTWVNLTNMVWVEQPVGVGYTQGVPNITNEVELAQEFIGFYKQFATTFALQNYKVYVTGESYAGFYVPYVADAFIGANDTEYYNLAGVAINDPIIGDSTNQQQVVVAPYVHYWENLMYLNDSFLEIMDSRAADCGYTAYLDKYLTFPPPQEAFPVLTDPYSLDNASCDIFDDVFNAEVLANPCFNVYHITDTCPHLWDVLGIVNPGDYSPPDEVVYFNRSDVQAAINAPVGTNWMQCTMKNVFGNGSNNQSLSDQSPGPANDGVLARVIEYTNNTFIGNGNLDFLLNTNGTLLAIQNMTWGGLQGFQASPTSNELFVPYHPEYNGGALSSDGIVGSWGTERGLTFYQVQLAGHELPGYAPGAAYRVVEAMLGRVENIGVPGDFTTQTGNFTGTGTIYKEKSQQLLGYPKGGVFGHAGVGL</sequence>
<dbReference type="InterPro" id="IPR018202">
    <property type="entry name" value="Ser_caboxypep_ser_AS"/>
</dbReference>
<dbReference type="Pfam" id="PF00450">
    <property type="entry name" value="Peptidase_S10"/>
    <property type="match status" value="1"/>
</dbReference>
<feature type="chain" id="PRO_5041483873" description="Carboxypeptidase" evidence="6">
    <location>
        <begin position="19"/>
        <end position="579"/>
    </location>
</feature>
<dbReference type="EC" id="3.4.16.-" evidence="6"/>
<keyword evidence="5" id="KW-0325">Glycoprotein</keyword>
<gene>
    <name evidence="7" type="ORF">OHK93_008364</name>
</gene>
<accession>A0AA43QQ72</accession>
<keyword evidence="4 6" id="KW-0378">Hydrolase</keyword>
<dbReference type="Proteomes" id="UP001161017">
    <property type="component" value="Unassembled WGS sequence"/>
</dbReference>
<name>A0AA43QQ72_9LECA</name>
<evidence type="ECO:0000256" key="2">
    <source>
        <dbReference type="ARBA" id="ARBA00022645"/>
    </source>
</evidence>
<dbReference type="GO" id="GO:0004185">
    <property type="term" value="F:serine-type carboxypeptidase activity"/>
    <property type="evidence" value="ECO:0007669"/>
    <property type="project" value="UniProtKB-UniRule"/>
</dbReference>
<keyword evidence="6" id="KW-0732">Signal</keyword>
<organism evidence="7 8">
    <name type="scientific">Ramalina farinacea</name>
    <dbReference type="NCBI Taxonomy" id="258253"/>
    <lineage>
        <taxon>Eukaryota</taxon>
        <taxon>Fungi</taxon>
        <taxon>Dikarya</taxon>
        <taxon>Ascomycota</taxon>
        <taxon>Pezizomycotina</taxon>
        <taxon>Lecanoromycetes</taxon>
        <taxon>OSLEUM clade</taxon>
        <taxon>Lecanoromycetidae</taxon>
        <taxon>Lecanorales</taxon>
        <taxon>Lecanorineae</taxon>
        <taxon>Ramalinaceae</taxon>
        <taxon>Ramalina</taxon>
    </lineage>
</organism>
<evidence type="ECO:0000313" key="8">
    <source>
        <dbReference type="Proteomes" id="UP001161017"/>
    </source>
</evidence>
<dbReference type="PANTHER" id="PTHR11802:SF479">
    <property type="entry name" value="CARBOXYPEPTIDASE"/>
    <property type="match status" value="1"/>
</dbReference>
<evidence type="ECO:0000256" key="3">
    <source>
        <dbReference type="ARBA" id="ARBA00022670"/>
    </source>
</evidence>
<feature type="signal peptide" evidence="6">
    <location>
        <begin position="1"/>
        <end position="18"/>
    </location>
</feature>